<keyword evidence="5" id="KW-1185">Reference proteome</keyword>
<evidence type="ECO:0000259" key="3">
    <source>
        <dbReference type="PROSITE" id="PS51186"/>
    </source>
</evidence>
<dbReference type="PANTHER" id="PTHR43420:SF44">
    <property type="entry name" value="ACETYLTRANSFERASE YPEA"/>
    <property type="match status" value="1"/>
</dbReference>
<dbReference type="Proteomes" id="UP000389128">
    <property type="component" value="Unassembled WGS sequence"/>
</dbReference>
<dbReference type="InterPro" id="IPR000182">
    <property type="entry name" value="GNAT_dom"/>
</dbReference>
<protein>
    <submittedName>
        <fullName evidence="4">GNAT family N-acetyltransferase</fullName>
    </submittedName>
</protein>
<evidence type="ECO:0000313" key="4">
    <source>
        <dbReference type="EMBL" id="TYC55940.1"/>
    </source>
</evidence>
<dbReference type="PANTHER" id="PTHR43420">
    <property type="entry name" value="ACETYLTRANSFERASE"/>
    <property type="match status" value="1"/>
</dbReference>
<organism evidence="4 5">
    <name type="scientific">Zoogloea oleivorans</name>
    <dbReference type="NCBI Taxonomy" id="1552750"/>
    <lineage>
        <taxon>Bacteria</taxon>
        <taxon>Pseudomonadati</taxon>
        <taxon>Pseudomonadota</taxon>
        <taxon>Betaproteobacteria</taxon>
        <taxon>Rhodocyclales</taxon>
        <taxon>Zoogloeaceae</taxon>
        <taxon>Zoogloea</taxon>
    </lineage>
</organism>
<feature type="domain" description="N-acetyltransferase" evidence="3">
    <location>
        <begin position="4"/>
        <end position="165"/>
    </location>
</feature>
<dbReference type="GO" id="GO:0016747">
    <property type="term" value="F:acyltransferase activity, transferring groups other than amino-acyl groups"/>
    <property type="evidence" value="ECO:0007669"/>
    <property type="project" value="InterPro"/>
</dbReference>
<dbReference type="RefSeq" id="WP_148579632.1">
    <property type="nucleotide sequence ID" value="NZ_JAVEUW010000004.1"/>
</dbReference>
<comment type="caution">
    <text evidence="4">The sequence shown here is derived from an EMBL/GenBank/DDBJ whole genome shotgun (WGS) entry which is preliminary data.</text>
</comment>
<evidence type="ECO:0000256" key="2">
    <source>
        <dbReference type="ARBA" id="ARBA00023315"/>
    </source>
</evidence>
<dbReference type="AlphaFoldDB" id="A0A6C2CPF2"/>
<reference evidence="4 5" key="1">
    <citation type="submission" date="2019-01" db="EMBL/GenBank/DDBJ databases">
        <title>Zoogloea oleivorans genome sequencing and assembly.</title>
        <authorList>
            <person name="Tancsics A."/>
            <person name="Farkas M."/>
            <person name="Kriszt B."/>
            <person name="Maroti G."/>
            <person name="Horvath B."/>
        </authorList>
    </citation>
    <scope>NUCLEOTIDE SEQUENCE [LARGE SCALE GENOMIC DNA]</scope>
    <source>
        <strain evidence="4 5">Buc</strain>
    </source>
</reference>
<dbReference type="PROSITE" id="PS51186">
    <property type="entry name" value="GNAT"/>
    <property type="match status" value="1"/>
</dbReference>
<gene>
    <name evidence="4" type="ORF">ETQ85_13655</name>
</gene>
<dbReference type="InterPro" id="IPR050680">
    <property type="entry name" value="YpeA/RimI_acetyltransf"/>
</dbReference>
<evidence type="ECO:0000256" key="1">
    <source>
        <dbReference type="ARBA" id="ARBA00022679"/>
    </source>
</evidence>
<dbReference type="OrthoDB" id="9799601at2"/>
<proteinExistence type="predicted"/>
<dbReference type="SUPFAM" id="SSF55729">
    <property type="entry name" value="Acyl-CoA N-acyltransferases (Nat)"/>
    <property type="match status" value="1"/>
</dbReference>
<accession>A0A6C2CPF2</accession>
<dbReference type="Gene3D" id="3.40.630.30">
    <property type="match status" value="1"/>
</dbReference>
<dbReference type="CDD" id="cd04301">
    <property type="entry name" value="NAT_SF"/>
    <property type="match status" value="1"/>
</dbReference>
<evidence type="ECO:0000313" key="5">
    <source>
        <dbReference type="Proteomes" id="UP000389128"/>
    </source>
</evidence>
<dbReference type="Pfam" id="PF00583">
    <property type="entry name" value="Acetyltransf_1"/>
    <property type="match status" value="1"/>
</dbReference>
<dbReference type="EMBL" id="SDKK01000012">
    <property type="protein sequence ID" value="TYC55940.1"/>
    <property type="molecule type" value="Genomic_DNA"/>
</dbReference>
<name>A0A6C2CPF2_9RHOO</name>
<sequence>MTDITIQPVDFDDPALTADFLALLDHYMRGPTGNGQPMPDDLRARLPAELRQRPTVLSFIAYRNEEGEKRAAGLINCVEGFSTFAGKPLLNVHDIVVHEDCRRRGIASALLAHAEQVARERGCCKLTLEVLEGNTGARQAYLDFGFQGYQLDPAMGQAQFMEKKL</sequence>
<keyword evidence="1 4" id="KW-0808">Transferase</keyword>
<keyword evidence="2" id="KW-0012">Acyltransferase</keyword>
<dbReference type="InterPro" id="IPR016181">
    <property type="entry name" value="Acyl_CoA_acyltransferase"/>
</dbReference>